<dbReference type="KEGG" id="fox:FOXG_13100"/>
<feature type="region of interest" description="Disordered" evidence="1">
    <location>
        <begin position="418"/>
        <end position="448"/>
    </location>
</feature>
<dbReference type="GeneID" id="28954383"/>
<evidence type="ECO:0000256" key="2">
    <source>
        <dbReference type="SAM" id="SignalP"/>
    </source>
</evidence>
<accession>A0A0J9WSF4</accession>
<dbReference type="RefSeq" id="XP_018252232.1">
    <property type="nucleotide sequence ID" value="XM_018393048.1"/>
</dbReference>
<proteinExistence type="predicted"/>
<reference evidence="3" key="2">
    <citation type="journal article" date="2010" name="Nature">
        <title>Comparative genomics reveals mobile pathogenicity chromosomes in Fusarium.</title>
        <authorList>
            <person name="Ma L.J."/>
            <person name="van der Does H.C."/>
            <person name="Borkovich K.A."/>
            <person name="Coleman J.J."/>
            <person name="Daboussi M.J."/>
            <person name="Di Pietro A."/>
            <person name="Dufresne M."/>
            <person name="Freitag M."/>
            <person name="Grabherr M."/>
            <person name="Henrissat B."/>
            <person name="Houterman P.M."/>
            <person name="Kang S."/>
            <person name="Shim W.B."/>
            <person name="Woloshuk C."/>
            <person name="Xie X."/>
            <person name="Xu J.R."/>
            <person name="Antoniw J."/>
            <person name="Baker S.E."/>
            <person name="Bluhm B.H."/>
            <person name="Breakspear A."/>
            <person name="Brown D.W."/>
            <person name="Butchko R.A."/>
            <person name="Chapman S."/>
            <person name="Coulson R."/>
            <person name="Coutinho P.M."/>
            <person name="Danchin E.G."/>
            <person name="Diener A."/>
            <person name="Gale L.R."/>
            <person name="Gardiner D.M."/>
            <person name="Goff S."/>
            <person name="Hammond-Kosack K.E."/>
            <person name="Hilburn K."/>
            <person name="Hua-Van A."/>
            <person name="Jonkers W."/>
            <person name="Kazan K."/>
            <person name="Kodira C.D."/>
            <person name="Koehrsen M."/>
            <person name="Kumar L."/>
            <person name="Lee Y.H."/>
            <person name="Li L."/>
            <person name="Manners J.M."/>
            <person name="Miranda-Saavedra D."/>
            <person name="Mukherjee M."/>
            <person name="Park G."/>
            <person name="Park J."/>
            <person name="Park S.Y."/>
            <person name="Proctor R.H."/>
            <person name="Regev A."/>
            <person name="Ruiz-Roldan M.C."/>
            <person name="Sain D."/>
            <person name="Sakthikumar S."/>
            <person name="Sykes S."/>
            <person name="Schwartz D.C."/>
            <person name="Turgeon B.G."/>
            <person name="Wapinski I."/>
            <person name="Yoder O."/>
            <person name="Young S."/>
            <person name="Zeng Q."/>
            <person name="Zhou S."/>
            <person name="Galagan J."/>
            <person name="Cuomo C.A."/>
            <person name="Kistler H.C."/>
            <person name="Rep M."/>
        </authorList>
    </citation>
    <scope>NUCLEOTIDE SEQUENCE [LARGE SCALE GENOMIC DNA]</scope>
    <source>
        <strain evidence="3">4287</strain>
    </source>
</reference>
<sequence>MLLLNSSIMWTVLLLLGATIQFALAQNGAFSCAKFWPGVKPGDHFTVAGQCQMLEGYPKTIGNTKVSVIYTEDWSNSAKLVDSLLHEAITESVAYYGNFATVPDLIIILGAAASSASLDASFPIPNGPCQIRSFEFWGAEQALKMDPKAMQGVAHEIYHCVQQEFNGGQTPPNSPSRWVVESSADYFSNLVFPRVNAEWRAAAYYDPGAPIWRNEYNANIWFQSLEPSHDLTYIHQFVTSTVFTSSESEERARLTAYATMADDFFEFGKSFTIGSIVDSGGGYVPRINSPDEIGVIWSVDEDATEGTAVLETFPFTMREFSTSFDPGQNIKLYASTTGNQRLAWRLADPNTWNAFPGDASGGGSEGVITIPCASDPVAVFILFTSTEDKDTDKVEISFVQQYEDEECCKRRPKKGARKKECSTTTVKRPRPTRRPRPPPTAKGSCKGSKIPMDPCLKSSWSLDIPTTQKFMEDILTAIPQVTVKDVRVSGTAKLEFHGKQATFTYDGFTVAYVQKLLDRDTPVSVVVNGKATGVVSTASGGDGSGTLCLSFTKGTGTAEAKVPSLGVDTKFDLAPGGGYFSNGKATYTCQGDKMTLKPIGSPKTKKGVPSWGPYSYNADQ</sequence>
<dbReference type="VEuPathDB" id="FungiDB:FOXG_13100"/>
<evidence type="ECO:0000256" key="1">
    <source>
        <dbReference type="SAM" id="MobiDB-lite"/>
    </source>
</evidence>
<protein>
    <submittedName>
        <fullName evidence="3">Uncharacterized protein</fullName>
    </submittedName>
</protein>
<name>A0A0J9WSF4_FUSO4</name>
<evidence type="ECO:0000313" key="4">
    <source>
        <dbReference type="Proteomes" id="UP000009097"/>
    </source>
</evidence>
<evidence type="ECO:0000313" key="3">
    <source>
        <dbReference type="EMBL" id="KNB14187.1"/>
    </source>
</evidence>
<organism evidence="3 4">
    <name type="scientific">Fusarium oxysporum f. sp. lycopersici (strain 4287 / CBS 123668 / FGSC 9935 / NRRL 34936)</name>
    <name type="common">Fusarium vascular wilt of tomato</name>
    <dbReference type="NCBI Taxonomy" id="426428"/>
    <lineage>
        <taxon>Eukaryota</taxon>
        <taxon>Fungi</taxon>
        <taxon>Dikarya</taxon>
        <taxon>Ascomycota</taxon>
        <taxon>Pezizomycotina</taxon>
        <taxon>Sordariomycetes</taxon>
        <taxon>Hypocreomycetidae</taxon>
        <taxon>Hypocreales</taxon>
        <taxon>Nectriaceae</taxon>
        <taxon>Fusarium</taxon>
        <taxon>Fusarium oxysporum species complex</taxon>
    </lineage>
</organism>
<dbReference type="Proteomes" id="UP000009097">
    <property type="component" value="Unassembled WGS sequence"/>
</dbReference>
<feature type="region of interest" description="Disordered" evidence="1">
    <location>
        <begin position="598"/>
        <end position="620"/>
    </location>
</feature>
<dbReference type="OrthoDB" id="3523207at2759"/>
<feature type="chain" id="PRO_5005325600" evidence="2">
    <location>
        <begin position="26"/>
        <end position="620"/>
    </location>
</feature>
<feature type="signal peptide" evidence="2">
    <location>
        <begin position="1"/>
        <end position="25"/>
    </location>
</feature>
<gene>
    <name evidence="3" type="ORF">FOXG_13100</name>
</gene>
<keyword evidence="2" id="KW-0732">Signal</keyword>
<feature type="compositionally biased region" description="Basic residues" evidence="1">
    <location>
        <begin position="427"/>
        <end position="436"/>
    </location>
</feature>
<dbReference type="EMBL" id="DS231714">
    <property type="protein sequence ID" value="KNB14187.1"/>
    <property type="molecule type" value="Genomic_DNA"/>
</dbReference>
<reference evidence="3" key="1">
    <citation type="submission" date="2007-04" db="EMBL/GenBank/DDBJ databases">
        <authorList>
            <consortium name="The Broad Institute Genome Sequencing Platform"/>
            <person name="Birren B."/>
            <person name="Lander E."/>
            <person name="Galagan J."/>
            <person name="Nusbaum C."/>
            <person name="Devon K."/>
            <person name="Ma L.-J."/>
            <person name="Jaffe D."/>
            <person name="Butler J."/>
            <person name="Alvarez P."/>
            <person name="Gnerre S."/>
            <person name="Grabherr M."/>
            <person name="Kleber M."/>
            <person name="Mauceli E."/>
            <person name="Brockman W."/>
            <person name="MacCallum I.A."/>
            <person name="Young S."/>
            <person name="LaButti K."/>
            <person name="DeCaprio D."/>
            <person name="Crawford M."/>
            <person name="Koehrsen M."/>
            <person name="Engels R."/>
            <person name="Montgomery P."/>
            <person name="Pearson M."/>
            <person name="Howarth C."/>
            <person name="Larson L."/>
            <person name="White J."/>
            <person name="O'Leary S."/>
            <person name="Kodira C."/>
            <person name="Zeng Q."/>
            <person name="Yandava C."/>
            <person name="Alvarado L."/>
            <person name="Kistler C."/>
            <person name="Shim W.-B."/>
            <person name="Kang S."/>
            <person name="Woloshuk C."/>
        </authorList>
    </citation>
    <scope>NUCLEOTIDE SEQUENCE</scope>
    <source>
        <strain evidence="3">4287</strain>
    </source>
</reference>
<dbReference type="AlphaFoldDB" id="A0A0J9WSF4"/>